<dbReference type="EMBL" id="VCLA01000102">
    <property type="protein sequence ID" value="MQT00873.1"/>
    <property type="molecule type" value="Genomic_DNA"/>
</dbReference>
<evidence type="ECO:0000313" key="5">
    <source>
        <dbReference type="EMBL" id="MQT00873.1"/>
    </source>
</evidence>
<proteinExistence type="predicted"/>
<dbReference type="RefSeq" id="WP_153522722.1">
    <property type="nucleotide sequence ID" value="NZ_JBEPDZ010000033.1"/>
</dbReference>
<gene>
    <name evidence="5" type="ORF">FF041_11780</name>
</gene>
<organism evidence="5 6">
    <name type="scientific">Streptomyces jumonjinensis</name>
    <dbReference type="NCBI Taxonomy" id="1945"/>
    <lineage>
        <taxon>Bacteria</taxon>
        <taxon>Bacillati</taxon>
        <taxon>Actinomycetota</taxon>
        <taxon>Actinomycetes</taxon>
        <taxon>Kitasatosporales</taxon>
        <taxon>Streptomycetaceae</taxon>
        <taxon>Streptomyces</taxon>
    </lineage>
</organism>
<dbReference type="Pfam" id="PF13427">
    <property type="entry name" value="AadA_C"/>
    <property type="match status" value="1"/>
</dbReference>
<dbReference type="NCBIfam" id="NF010309">
    <property type="entry name" value="PRK13746.1"/>
    <property type="match status" value="1"/>
</dbReference>
<reference evidence="5 6" key="1">
    <citation type="submission" date="2019-05" db="EMBL/GenBank/DDBJ databases">
        <title>Comparative genomics and metabolomics analyses of clavulanic acid producing Streptomyces species provides insight into specialized metabolism and evolution of beta-lactam biosynthetic gene clusters.</title>
        <authorList>
            <person name="Moore M.A."/>
            <person name="Cruz-Morales P."/>
            <person name="Barona Gomez F."/>
            <person name="Kapil T."/>
        </authorList>
    </citation>
    <scope>NUCLEOTIDE SEQUENCE [LARGE SCALE GENOMIC DNA]</scope>
    <source>
        <strain evidence="5 6">NRRL 5741</strain>
    </source>
</reference>
<dbReference type="CDD" id="cd05403">
    <property type="entry name" value="NT_KNTase_like"/>
    <property type="match status" value="1"/>
</dbReference>
<evidence type="ECO:0000256" key="1">
    <source>
        <dbReference type="ARBA" id="ARBA00022679"/>
    </source>
</evidence>
<dbReference type="Proteomes" id="UP000419138">
    <property type="component" value="Unassembled WGS sequence"/>
</dbReference>
<comment type="caution">
    <text evidence="5">The sequence shown here is derived from an EMBL/GenBank/DDBJ whole genome shotgun (WGS) entry which is preliminary data.</text>
</comment>
<protein>
    <submittedName>
        <fullName evidence="5">DUF4111 domain-containing protein</fullName>
    </submittedName>
</protein>
<evidence type="ECO:0000259" key="4">
    <source>
        <dbReference type="Pfam" id="PF13427"/>
    </source>
</evidence>
<dbReference type="OrthoDB" id="7058480at2"/>
<dbReference type="SUPFAM" id="SSF81301">
    <property type="entry name" value="Nucleotidyltransferase"/>
    <property type="match status" value="1"/>
</dbReference>
<name>A0A646KF56_STRJU</name>
<evidence type="ECO:0000256" key="3">
    <source>
        <dbReference type="ARBA" id="ARBA00047831"/>
    </source>
</evidence>
<dbReference type="PIRSF" id="PIRSF000819">
    <property type="entry name" value="Streptomycin_3-adenylyltransf"/>
    <property type="match status" value="1"/>
</dbReference>
<evidence type="ECO:0000256" key="2">
    <source>
        <dbReference type="ARBA" id="ARBA00023251"/>
    </source>
</evidence>
<dbReference type="GO" id="GO:0070566">
    <property type="term" value="F:adenylyltransferase activity"/>
    <property type="evidence" value="ECO:0007669"/>
    <property type="project" value="InterPro"/>
</dbReference>
<dbReference type="AlphaFoldDB" id="A0A646KF56"/>
<keyword evidence="2" id="KW-0046">Antibiotic resistance</keyword>
<sequence>MTQTDDVVRLVHHVLGAEVVGVYPHGSAVLGGLRPRSDIDVLAVVRRRLTARQRRALLDGALALSGSGEPGRSARPVELTVAVHGDVRPWRYPPVCEFQYGEWLRDSCLRGEVPSRAPSADLAPLITMVLLGRVSLAGPPPWEVLDPVPRRDLEHAMLSGVPELLAGLMSDTRNAVLTLARIWMTLTTGEIGSKDAAADWALPRLPGEHRAVLAHARAVYLGLEPERWEPLLARVRPCAGQVVRALERPAAAHGVRLPPG</sequence>
<keyword evidence="6" id="KW-1185">Reference proteome</keyword>
<evidence type="ECO:0000313" key="6">
    <source>
        <dbReference type="Proteomes" id="UP000419138"/>
    </source>
</evidence>
<dbReference type="InterPro" id="IPR024172">
    <property type="entry name" value="AadA/Aad9"/>
</dbReference>
<dbReference type="InterPro" id="IPR043519">
    <property type="entry name" value="NT_sf"/>
</dbReference>
<dbReference type="GO" id="GO:0046677">
    <property type="term" value="P:response to antibiotic"/>
    <property type="evidence" value="ECO:0007669"/>
    <property type="project" value="UniProtKB-KW"/>
</dbReference>
<accession>A0A646KF56</accession>
<feature type="domain" description="Adenylyltransferase AadA C-terminal" evidence="4">
    <location>
        <begin position="143"/>
        <end position="243"/>
    </location>
</feature>
<keyword evidence="1" id="KW-0808">Transferase</keyword>
<dbReference type="InterPro" id="IPR025184">
    <property type="entry name" value="AadA_C"/>
</dbReference>
<comment type="catalytic activity">
    <reaction evidence="3">
        <text>spectinomycin + ATP = 9-O-adenylylspectinomycin + diphosphate</text>
        <dbReference type="Rhea" id="RHEA:63228"/>
        <dbReference type="ChEBI" id="CHEBI:30616"/>
        <dbReference type="ChEBI" id="CHEBI:33019"/>
        <dbReference type="ChEBI" id="CHEBI:146260"/>
        <dbReference type="ChEBI" id="CHEBI:146261"/>
    </reaction>
</comment>